<sequence length="109" mass="11993">MERRNKRRYEHLKLMIRSGDIPSEPDTPSEASEEEADDHEAETHPQSEAEQAGTQQTASHQEAPPQIQAVDPEIPIQSAPPLQQPDPQTTTTETPATHPSSDDTPSHPA</sequence>
<reference evidence="2 3" key="1">
    <citation type="submission" date="2020-01" db="EMBL/GenBank/DDBJ databases">
        <title>Genome sequence of Arachis hypogaea, cultivar Shitouqi.</title>
        <authorList>
            <person name="Zhuang W."/>
            <person name="Chen H."/>
            <person name="Varshney R."/>
            <person name="Wang D."/>
            <person name="Ming R."/>
        </authorList>
    </citation>
    <scope>NUCLEOTIDE SEQUENCE [LARGE SCALE GENOMIC DNA]</scope>
    <source>
        <tissue evidence="2">Young leaf</tissue>
    </source>
</reference>
<evidence type="ECO:0000313" key="3">
    <source>
        <dbReference type="Proteomes" id="UP000464620"/>
    </source>
</evidence>
<proteinExistence type="predicted"/>
<feature type="region of interest" description="Disordered" evidence="1">
    <location>
        <begin position="1"/>
        <end position="109"/>
    </location>
</feature>
<accession>A0A6B9VBF6</accession>
<feature type="compositionally biased region" description="Acidic residues" evidence="1">
    <location>
        <begin position="31"/>
        <end position="40"/>
    </location>
</feature>
<protein>
    <submittedName>
        <fullName evidence="2">Uncharacterized protein</fullName>
    </submittedName>
</protein>
<evidence type="ECO:0000256" key="1">
    <source>
        <dbReference type="SAM" id="MobiDB-lite"/>
    </source>
</evidence>
<evidence type="ECO:0000313" key="2">
    <source>
        <dbReference type="EMBL" id="QHN77592.1"/>
    </source>
</evidence>
<organism evidence="2 3">
    <name type="scientific">Arachis hypogaea</name>
    <name type="common">Peanut</name>
    <dbReference type="NCBI Taxonomy" id="3818"/>
    <lineage>
        <taxon>Eukaryota</taxon>
        <taxon>Viridiplantae</taxon>
        <taxon>Streptophyta</taxon>
        <taxon>Embryophyta</taxon>
        <taxon>Tracheophyta</taxon>
        <taxon>Spermatophyta</taxon>
        <taxon>Magnoliopsida</taxon>
        <taxon>eudicotyledons</taxon>
        <taxon>Gunneridae</taxon>
        <taxon>Pentapetalae</taxon>
        <taxon>rosids</taxon>
        <taxon>fabids</taxon>
        <taxon>Fabales</taxon>
        <taxon>Fabaceae</taxon>
        <taxon>Papilionoideae</taxon>
        <taxon>50 kb inversion clade</taxon>
        <taxon>dalbergioids sensu lato</taxon>
        <taxon>Dalbergieae</taxon>
        <taxon>Pterocarpus clade</taxon>
        <taxon>Arachis</taxon>
    </lineage>
</organism>
<dbReference type="Proteomes" id="UP000464620">
    <property type="component" value="Chromosome B09"/>
</dbReference>
<feature type="compositionally biased region" description="Polar residues" evidence="1">
    <location>
        <begin position="48"/>
        <end position="60"/>
    </location>
</feature>
<feature type="compositionally biased region" description="Basic residues" evidence="1">
    <location>
        <begin position="1"/>
        <end position="10"/>
    </location>
</feature>
<feature type="compositionally biased region" description="Basic and acidic residues" evidence="1">
    <location>
        <begin position="100"/>
        <end position="109"/>
    </location>
</feature>
<name>A0A6B9VBF6_ARAHY</name>
<gene>
    <name evidence="2" type="ORF">DS421_19g654030</name>
</gene>
<dbReference type="EMBL" id="CP031001">
    <property type="protein sequence ID" value="QHN77592.1"/>
    <property type="molecule type" value="Genomic_DNA"/>
</dbReference>
<dbReference type="AlphaFoldDB" id="A0A6B9VBF6"/>
<feature type="compositionally biased region" description="Low complexity" evidence="1">
    <location>
        <begin position="85"/>
        <end position="99"/>
    </location>
</feature>